<feature type="transmembrane region" description="Helical" evidence="6">
    <location>
        <begin position="369"/>
        <end position="388"/>
    </location>
</feature>
<dbReference type="Proteomes" id="UP000244729">
    <property type="component" value="Chromosome"/>
</dbReference>
<dbReference type="AlphaFoldDB" id="A0A2S0WX31"/>
<keyword evidence="4 6" id="KW-1133">Transmembrane helix</keyword>
<keyword evidence="5 6" id="KW-0472">Membrane</keyword>
<name>A0A2S0WX31_9MICO</name>
<evidence type="ECO:0000313" key="8">
    <source>
        <dbReference type="Proteomes" id="UP000244729"/>
    </source>
</evidence>
<dbReference type="GO" id="GO:0005886">
    <property type="term" value="C:plasma membrane"/>
    <property type="evidence" value="ECO:0007669"/>
    <property type="project" value="UniProtKB-SubCell"/>
</dbReference>
<keyword evidence="2" id="KW-1003">Cell membrane</keyword>
<evidence type="ECO:0000256" key="4">
    <source>
        <dbReference type="ARBA" id="ARBA00022989"/>
    </source>
</evidence>
<gene>
    <name evidence="7" type="ORF">DCE93_09675</name>
</gene>
<dbReference type="EMBL" id="CP028913">
    <property type="protein sequence ID" value="AWB95896.1"/>
    <property type="molecule type" value="Genomic_DNA"/>
</dbReference>
<reference evidence="7 8" key="1">
    <citation type="submission" date="2018-04" db="EMBL/GenBank/DDBJ databases">
        <authorList>
            <person name="Li J."/>
        </authorList>
    </citation>
    <scope>NUCLEOTIDE SEQUENCE [LARGE SCALE GENOMIC DNA]</scope>
    <source>
        <strain evidence="8">30A</strain>
    </source>
</reference>
<feature type="transmembrane region" description="Helical" evidence="6">
    <location>
        <begin position="159"/>
        <end position="179"/>
    </location>
</feature>
<feature type="transmembrane region" description="Helical" evidence="6">
    <location>
        <begin position="67"/>
        <end position="90"/>
    </location>
</feature>
<accession>A0A2S0WX31</accession>
<feature type="transmembrane region" description="Helical" evidence="6">
    <location>
        <begin position="102"/>
        <end position="123"/>
    </location>
</feature>
<feature type="transmembrane region" description="Helical" evidence="6">
    <location>
        <begin position="341"/>
        <end position="363"/>
    </location>
</feature>
<feature type="transmembrane region" description="Helical" evidence="6">
    <location>
        <begin position="130"/>
        <end position="153"/>
    </location>
</feature>
<evidence type="ECO:0000313" key="7">
    <source>
        <dbReference type="EMBL" id="AWB95896.1"/>
    </source>
</evidence>
<evidence type="ECO:0000256" key="5">
    <source>
        <dbReference type="ARBA" id="ARBA00023136"/>
    </source>
</evidence>
<proteinExistence type="predicted"/>
<comment type="subcellular location">
    <subcellularLocation>
        <location evidence="1">Cell membrane</location>
        <topology evidence="1">Multi-pass membrane protein</topology>
    </subcellularLocation>
</comment>
<feature type="transmembrane region" description="Helical" evidence="6">
    <location>
        <begin position="20"/>
        <end position="46"/>
    </location>
</feature>
<dbReference type="PANTHER" id="PTHR30250">
    <property type="entry name" value="PST FAMILY PREDICTED COLANIC ACID TRANSPORTER"/>
    <property type="match status" value="1"/>
</dbReference>
<evidence type="ECO:0000256" key="6">
    <source>
        <dbReference type="SAM" id="Phobius"/>
    </source>
</evidence>
<dbReference type="RefSeq" id="WP_108595703.1">
    <property type="nucleotide sequence ID" value="NZ_CP028913.1"/>
</dbReference>
<keyword evidence="3 6" id="KW-0812">Transmembrane</keyword>
<feature type="transmembrane region" description="Helical" evidence="6">
    <location>
        <begin position="232"/>
        <end position="260"/>
    </location>
</feature>
<sequence>MATAIAGLGGYVVTWLVPRVIGFAAYADFAVFWSLLFLIVSALSGIQQEVTRATSAPIDVGVSRPHQAAIFAGVGAVIVFTAVALSSPLWGTAFGGSAGALVWPLSLGAATSVLVAVLTGTVYGSRRWRIVFIVVAVEALVRVVGLAVGLVWTSSIVDLAWLVVLPFAVAFLVTLPIAVRTSAAPVRFDVGYRGLSWNVARTIAAAASMGLLVSGFPFVLAATSRGVSDDELGLLVLVATLVRAPLIVTAMALQSYLIVFFRDRRATFGRSLLRVVALVIATSIVLGAAGWLLGPAVFALLFPDEPVPSGSLVGVLVLSSGLVAALCVTAPAVLSLSKHAAYTAGWLVAAFSTIGCLLLPIGFLDRTVLALLVGPLAGLLVHGCYLATIHPVRSSVSKIPG</sequence>
<evidence type="ECO:0000256" key="2">
    <source>
        <dbReference type="ARBA" id="ARBA00022475"/>
    </source>
</evidence>
<dbReference type="InterPro" id="IPR050833">
    <property type="entry name" value="Poly_Biosynth_Transport"/>
</dbReference>
<keyword evidence="8" id="KW-1185">Reference proteome</keyword>
<organism evidence="7 8">
    <name type="scientific">Agromyces badenianii</name>
    <dbReference type="NCBI Taxonomy" id="2080742"/>
    <lineage>
        <taxon>Bacteria</taxon>
        <taxon>Bacillati</taxon>
        <taxon>Actinomycetota</taxon>
        <taxon>Actinomycetes</taxon>
        <taxon>Micrococcales</taxon>
        <taxon>Microbacteriaceae</taxon>
        <taxon>Agromyces</taxon>
    </lineage>
</organism>
<evidence type="ECO:0000256" key="3">
    <source>
        <dbReference type="ARBA" id="ARBA00022692"/>
    </source>
</evidence>
<feature type="transmembrane region" description="Helical" evidence="6">
    <location>
        <begin position="272"/>
        <end position="293"/>
    </location>
</feature>
<evidence type="ECO:0000256" key="1">
    <source>
        <dbReference type="ARBA" id="ARBA00004651"/>
    </source>
</evidence>
<feature type="transmembrane region" description="Helical" evidence="6">
    <location>
        <begin position="199"/>
        <end position="220"/>
    </location>
</feature>
<feature type="transmembrane region" description="Helical" evidence="6">
    <location>
        <begin position="313"/>
        <end position="334"/>
    </location>
</feature>
<evidence type="ECO:0008006" key="9">
    <source>
        <dbReference type="Google" id="ProtNLM"/>
    </source>
</evidence>
<dbReference type="KEGG" id="agm:DCE93_09675"/>
<protein>
    <recommendedName>
        <fullName evidence="9">Polysaccharide biosynthesis protein</fullName>
    </recommendedName>
</protein>
<dbReference type="OrthoDB" id="4771963at2"/>
<dbReference type="PANTHER" id="PTHR30250:SF11">
    <property type="entry name" value="O-ANTIGEN TRANSPORTER-RELATED"/>
    <property type="match status" value="1"/>
</dbReference>